<dbReference type="GO" id="GO:0005576">
    <property type="term" value="C:extracellular region"/>
    <property type="evidence" value="ECO:0007669"/>
    <property type="project" value="InterPro"/>
</dbReference>
<dbReference type="SUPFAM" id="SSF51445">
    <property type="entry name" value="(Trans)glycosidases"/>
    <property type="match status" value="1"/>
</dbReference>
<organism evidence="5 6">
    <name type="scientific">Actinospica durhamensis</name>
    <dbReference type="NCBI Taxonomy" id="1508375"/>
    <lineage>
        <taxon>Bacteria</taxon>
        <taxon>Bacillati</taxon>
        <taxon>Actinomycetota</taxon>
        <taxon>Actinomycetes</taxon>
        <taxon>Catenulisporales</taxon>
        <taxon>Actinospicaceae</taxon>
        <taxon>Actinospica</taxon>
    </lineage>
</organism>
<dbReference type="CDD" id="cd12215">
    <property type="entry name" value="ChiC_BD"/>
    <property type="match status" value="1"/>
</dbReference>
<dbReference type="EMBL" id="JAGSOG010000025">
    <property type="protein sequence ID" value="MBR7833255.1"/>
    <property type="molecule type" value="Genomic_DNA"/>
</dbReference>
<accession>A0A941EIP0</accession>
<name>A0A941EIP0_9ACTN</name>
<dbReference type="InterPro" id="IPR052750">
    <property type="entry name" value="GH18_Chitinase"/>
</dbReference>
<evidence type="ECO:0000259" key="4">
    <source>
        <dbReference type="SMART" id="SM00495"/>
    </source>
</evidence>
<feature type="signal peptide" evidence="3">
    <location>
        <begin position="1"/>
        <end position="33"/>
    </location>
</feature>
<dbReference type="SUPFAM" id="SSF51055">
    <property type="entry name" value="Carbohydrate binding domain"/>
    <property type="match status" value="1"/>
</dbReference>
<dbReference type="InterPro" id="IPR003610">
    <property type="entry name" value="CBM5/12"/>
</dbReference>
<sequence length="417" mass="41624">MNKKAFVRSAAATAGAGAMAAALAVTTATSAHAASAWPAHVFAPYVDTGLYYSGNPLTSWASSYGTKYYTLAFVDGSGCAWSLPSESTWAPDISALQAAGGDVSVSFGGYTTDSDGTDLGATCSSASAMATQVEGVVTTLGVTHLDFDIESSEQDNSADLARTAQALALVRSWGSANGKSLFISYTVPTLSTGLTSEGLAVIQAAAANGFTPNVVNVMAMDYGTSGTEMGTAADSAITAVASQVAGTFNVSSSTAYGMLGVTPMIGQNDSSGEIFTLADASTVESFAASKGIAWTSFWSEGRDNGGCSGSTSASSSCSGLTQNTGQFTQIFQGFTSGSTSTGGSPSASASASARPSPSASATTGGSGGTCAAAWSSSTAYTSGNEVSYNGHDWTANQWNYNEVPGGASGAWNDDGAC</sequence>
<evidence type="ECO:0000256" key="3">
    <source>
        <dbReference type="SAM" id="SignalP"/>
    </source>
</evidence>
<evidence type="ECO:0000256" key="1">
    <source>
        <dbReference type="ARBA" id="ARBA00022801"/>
    </source>
</evidence>
<evidence type="ECO:0000313" key="5">
    <source>
        <dbReference type="EMBL" id="MBR7833255.1"/>
    </source>
</evidence>
<keyword evidence="3" id="KW-0732">Signal</keyword>
<feature type="domain" description="Chitin-binding type-3" evidence="4">
    <location>
        <begin position="371"/>
        <end position="414"/>
    </location>
</feature>
<feature type="chain" id="PRO_5037691460" description="Chitin-binding type-3 domain-containing protein" evidence="3">
    <location>
        <begin position="34"/>
        <end position="417"/>
    </location>
</feature>
<reference evidence="5" key="1">
    <citation type="submission" date="2021-04" db="EMBL/GenBank/DDBJ databases">
        <title>Genome based classification of Actinospica acidithermotolerans sp. nov., an actinobacterium isolated from an Indonesian hot spring.</title>
        <authorList>
            <person name="Kusuma A.B."/>
            <person name="Putra K.E."/>
            <person name="Nafisah S."/>
            <person name="Loh J."/>
            <person name="Nouioui I."/>
            <person name="Goodfellow M."/>
        </authorList>
    </citation>
    <scope>NUCLEOTIDE SEQUENCE</scope>
    <source>
        <strain evidence="5">CSCA 57</strain>
    </source>
</reference>
<keyword evidence="1" id="KW-0378">Hydrolase</keyword>
<dbReference type="GO" id="GO:0005975">
    <property type="term" value="P:carbohydrate metabolic process"/>
    <property type="evidence" value="ECO:0007669"/>
    <property type="project" value="InterPro"/>
</dbReference>
<dbReference type="Proteomes" id="UP000675781">
    <property type="component" value="Unassembled WGS sequence"/>
</dbReference>
<keyword evidence="6" id="KW-1185">Reference proteome</keyword>
<dbReference type="Gene3D" id="2.10.10.20">
    <property type="entry name" value="Carbohydrate-binding module superfamily 5/12"/>
    <property type="match status" value="1"/>
</dbReference>
<dbReference type="CDD" id="cd06543">
    <property type="entry name" value="GH18_PF-ChiA-like"/>
    <property type="match status" value="1"/>
</dbReference>
<dbReference type="RefSeq" id="WP_212527778.1">
    <property type="nucleotide sequence ID" value="NZ_JAGSOG010000025.1"/>
</dbReference>
<feature type="region of interest" description="Disordered" evidence="2">
    <location>
        <begin position="337"/>
        <end position="365"/>
    </location>
</feature>
<dbReference type="Gene3D" id="3.20.20.80">
    <property type="entry name" value="Glycosidases"/>
    <property type="match status" value="1"/>
</dbReference>
<evidence type="ECO:0000313" key="6">
    <source>
        <dbReference type="Proteomes" id="UP000675781"/>
    </source>
</evidence>
<dbReference type="Pfam" id="PF02839">
    <property type="entry name" value="CBM_5_12"/>
    <property type="match status" value="1"/>
</dbReference>
<dbReference type="InterPro" id="IPR001223">
    <property type="entry name" value="Glyco_hydro18_cat"/>
</dbReference>
<dbReference type="InterPro" id="IPR017853">
    <property type="entry name" value="GH"/>
</dbReference>
<evidence type="ECO:0000256" key="2">
    <source>
        <dbReference type="SAM" id="MobiDB-lite"/>
    </source>
</evidence>
<protein>
    <recommendedName>
        <fullName evidence="4">Chitin-binding type-3 domain-containing protein</fullName>
    </recommendedName>
</protein>
<dbReference type="PANTHER" id="PTHR42976">
    <property type="entry name" value="BIFUNCTIONAL CHITINASE/LYSOZYME-RELATED"/>
    <property type="match status" value="1"/>
</dbReference>
<proteinExistence type="predicted"/>
<dbReference type="Pfam" id="PF00704">
    <property type="entry name" value="Glyco_hydro_18"/>
    <property type="match status" value="1"/>
</dbReference>
<comment type="caution">
    <text evidence="5">The sequence shown here is derived from an EMBL/GenBank/DDBJ whole genome shotgun (WGS) entry which is preliminary data.</text>
</comment>
<dbReference type="GO" id="GO:0030246">
    <property type="term" value="F:carbohydrate binding"/>
    <property type="evidence" value="ECO:0007669"/>
    <property type="project" value="InterPro"/>
</dbReference>
<dbReference type="SMART" id="SM00495">
    <property type="entry name" value="ChtBD3"/>
    <property type="match status" value="1"/>
</dbReference>
<dbReference type="PANTHER" id="PTHR42976:SF1">
    <property type="entry name" value="GH18 DOMAIN-CONTAINING PROTEIN-RELATED"/>
    <property type="match status" value="1"/>
</dbReference>
<dbReference type="GO" id="GO:0004553">
    <property type="term" value="F:hydrolase activity, hydrolyzing O-glycosyl compounds"/>
    <property type="evidence" value="ECO:0007669"/>
    <property type="project" value="InterPro"/>
</dbReference>
<dbReference type="AlphaFoldDB" id="A0A941EIP0"/>
<dbReference type="InterPro" id="IPR036573">
    <property type="entry name" value="CBM_sf_5/12"/>
</dbReference>
<gene>
    <name evidence="5" type="ORF">KDL01_08260</name>
</gene>